<feature type="domain" description="ABC transporter" evidence="4">
    <location>
        <begin position="41"/>
        <end position="78"/>
    </location>
</feature>
<keyword evidence="6" id="KW-1185">Reference proteome</keyword>
<dbReference type="Pfam" id="PF00005">
    <property type="entry name" value="ABC_tran"/>
    <property type="match status" value="1"/>
</dbReference>
<evidence type="ECO:0000256" key="3">
    <source>
        <dbReference type="ARBA" id="ARBA00023136"/>
    </source>
</evidence>
<sequence length="110" mass="11380">MTTSTTVRADSAAATPTATGGTRIHLEHVTKDYGLAVPAVDDITLTIEPGEFMTLLGPSGSGKTTTLNLIAGFESLTEEGSPSTAPTSASCRRTSAIWACCSRTTRSSRT</sequence>
<organism evidence="5 6">
    <name type="scientific">Homoserinibacter gongjuensis</name>
    <dbReference type="NCBI Taxonomy" id="1162968"/>
    <lineage>
        <taxon>Bacteria</taxon>
        <taxon>Bacillati</taxon>
        <taxon>Actinomycetota</taxon>
        <taxon>Actinomycetes</taxon>
        <taxon>Micrococcales</taxon>
        <taxon>Microbacteriaceae</taxon>
        <taxon>Homoserinibacter</taxon>
    </lineage>
</organism>
<dbReference type="InterPro" id="IPR047641">
    <property type="entry name" value="ABC_transpr_MalK/UgpC-like"/>
</dbReference>
<dbReference type="Gene3D" id="3.40.50.300">
    <property type="entry name" value="P-loop containing nucleotide triphosphate hydrolases"/>
    <property type="match status" value="1"/>
</dbReference>
<gene>
    <name evidence="5" type="ORF">GCM10025869_15270</name>
</gene>
<name>A0ABQ6JS91_9MICO</name>
<protein>
    <recommendedName>
        <fullName evidence="4">ABC transporter domain-containing protein</fullName>
    </recommendedName>
</protein>
<accession>A0ABQ6JS91</accession>
<dbReference type="EMBL" id="BSVA01000001">
    <property type="protein sequence ID" value="GMA90998.1"/>
    <property type="molecule type" value="Genomic_DNA"/>
</dbReference>
<keyword evidence="1" id="KW-1003">Cell membrane</keyword>
<dbReference type="InterPro" id="IPR003439">
    <property type="entry name" value="ABC_transporter-like_ATP-bd"/>
</dbReference>
<evidence type="ECO:0000256" key="2">
    <source>
        <dbReference type="ARBA" id="ARBA00022967"/>
    </source>
</evidence>
<dbReference type="PANTHER" id="PTHR43875:SF15">
    <property type="entry name" value="TREHALOSE IMPORT ATP-BINDING PROTEIN SUGC"/>
    <property type="match status" value="1"/>
</dbReference>
<evidence type="ECO:0000313" key="6">
    <source>
        <dbReference type="Proteomes" id="UP001157069"/>
    </source>
</evidence>
<keyword evidence="3" id="KW-0472">Membrane</keyword>
<dbReference type="InterPro" id="IPR027417">
    <property type="entry name" value="P-loop_NTPase"/>
</dbReference>
<dbReference type="PANTHER" id="PTHR43875">
    <property type="entry name" value="MALTODEXTRIN IMPORT ATP-BINDING PROTEIN MSMX"/>
    <property type="match status" value="1"/>
</dbReference>
<dbReference type="Proteomes" id="UP001157069">
    <property type="component" value="Unassembled WGS sequence"/>
</dbReference>
<dbReference type="SUPFAM" id="SSF52540">
    <property type="entry name" value="P-loop containing nucleoside triphosphate hydrolases"/>
    <property type="match status" value="1"/>
</dbReference>
<proteinExistence type="predicted"/>
<evidence type="ECO:0000313" key="5">
    <source>
        <dbReference type="EMBL" id="GMA90998.1"/>
    </source>
</evidence>
<evidence type="ECO:0000256" key="1">
    <source>
        <dbReference type="ARBA" id="ARBA00022475"/>
    </source>
</evidence>
<keyword evidence="2" id="KW-1278">Translocase</keyword>
<comment type="caution">
    <text evidence="5">The sequence shown here is derived from an EMBL/GenBank/DDBJ whole genome shotgun (WGS) entry which is preliminary data.</text>
</comment>
<reference evidence="6" key="1">
    <citation type="journal article" date="2019" name="Int. J. Syst. Evol. Microbiol.">
        <title>The Global Catalogue of Microorganisms (GCM) 10K type strain sequencing project: providing services to taxonomists for standard genome sequencing and annotation.</title>
        <authorList>
            <consortium name="The Broad Institute Genomics Platform"/>
            <consortium name="The Broad Institute Genome Sequencing Center for Infectious Disease"/>
            <person name="Wu L."/>
            <person name="Ma J."/>
        </authorList>
    </citation>
    <scope>NUCLEOTIDE SEQUENCE [LARGE SCALE GENOMIC DNA]</scope>
    <source>
        <strain evidence="6">NBRC 108755</strain>
    </source>
</reference>
<evidence type="ECO:0000259" key="4">
    <source>
        <dbReference type="Pfam" id="PF00005"/>
    </source>
</evidence>